<name>A6GCM7_9BACT</name>
<comment type="caution">
    <text evidence="1">The sequence shown here is derived from an EMBL/GenBank/DDBJ whole genome shotgun (WGS) entry which is preliminary data.</text>
</comment>
<sequence length="116" mass="13017">MDAHDHELEPDPQILLVGSADTIYALEDGYELGDGALEARELFMWTLDFLEHARESDRFPFLGDPAPLISLGEGGAHLRGWSLCRVTDPPLNQRCDEHCSAHVKLRQARRARALQP</sequence>
<proteinExistence type="predicted"/>
<evidence type="ECO:0000313" key="2">
    <source>
        <dbReference type="Proteomes" id="UP000005801"/>
    </source>
</evidence>
<protein>
    <submittedName>
        <fullName evidence="1">Uncharacterized protein</fullName>
    </submittedName>
</protein>
<evidence type="ECO:0000313" key="1">
    <source>
        <dbReference type="EMBL" id="EDM76379.1"/>
    </source>
</evidence>
<organism evidence="1 2">
    <name type="scientific">Plesiocystis pacifica SIR-1</name>
    <dbReference type="NCBI Taxonomy" id="391625"/>
    <lineage>
        <taxon>Bacteria</taxon>
        <taxon>Pseudomonadati</taxon>
        <taxon>Myxococcota</taxon>
        <taxon>Polyangia</taxon>
        <taxon>Nannocystales</taxon>
        <taxon>Nannocystaceae</taxon>
        <taxon>Plesiocystis</taxon>
    </lineage>
</organism>
<accession>A6GCM7</accession>
<dbReference type="Proteomes" id="UP000005801">
    <property type="component" value="Unassembled WGS sequence"/>
</dbReference>
<dbReference type="EMBL" id="ABCS01000066">
    <property type="protein sequence ID" value="EDM76379.1"/>
    <property type="molecule type" value="Genomic_DNA"/>
</dbReference>
<reference evidence="1 2" key="1">
    <citation type="submission" date="2007-06" db="EMBL/GenBank/DDBJ databases">
        <authorList>
            <person name="Shimkets L."/>
            <person name="Ferriera S."/>
            <person name="Johnson J."/>
            <person name="Kravitz S."/>
            <person name="Beeson K."/>
            <person name="Sutton G."/>
            <person name="Rogers Y.-H."/>
            <person name="Friedman R."/>
            <person name="Frazier M."/>
            <person name="Venter J.C."/>
        </authorList>
    </citation>
    <scope>NUCLEOTIDE SEQUENCE [LARGE SCALE GENOMIC DNA]</scope>
    <source>
        <strain evidence="1 2">SIR-1</strain>
    </source>
</reference>
<keyword evidence="2" id="KW-1185">Reference proteome</keyword>
<dbReference type="RefSeq" id="WP_006974468.1">
    <property type="nucleotide sequence ID" value="NZ_ABCS01000066.1"/>
</dbReference>
<dbReference type="AlphaFoldDB" id="A6GCM7"/>
<gene>
    <name evidence="1" type="ORF">PPSIR1_07430</name>
</gene>